<evidence type="ECO:0000313" key="1">
    <source>
        <dbReference type="EMBL" id="MFD2904973.1"/>
    </source>
</evidence>
<accession>A0ABW5YXA8</accession>
<dbReference type="EMBL" id="JBHUPE010000005">
    <property type="protein sequence ID" value="MFD2904973.1"/>
    <property type="molecule type" value="Genomic_DNA"/>
</dbReference>
<protein>
    <submittedName>
        <fullName evidence="1">Uncharacterized protein</fullName>
    </submittedName>
</protein>
<name>A0ABW5YXA8_9SPHI</name>
<evidence type="ECO:0000313" key="2">
    <source>
        <dbReference type="Proteomes" id="UP001597509"/>
    </source>
</evidence>
<comment type="caution">
    <text evidence="1">The sequence shown here is derived from an EMBL/GenBank/DDBJ whole genome shotgun (WGS) entry which is preliminary data.</text>
</comment>
<keyword evidence="2" id="KW-1185">Reference proteome</keyword>
<organism evidence="1 2">
    <name type="scientific">Sphingobacterium anhuiense</name>
    <dbReference type="NCBI Taxonomy" id="493780"/>
    <lineage>
        <taxon>Bacteria</taxon>
        <taxon>Pseudomonadati</taxon>
        <taxon>Bacteroidota</taxon>
        <taxon>Sphingobacteriia</taxon>
        <taxon>Sphingobacteriales</taxon>
        <taxon>Sphingobacteriaceae</taxon>
        <taxon>Sphingobacterium</taxon>
    </lineage>
</organism>
<sequence>MKNARGIFDFFEQQTFNSQISCEIEIYTFGNVGKQFGLAMDNQTLTNESLGLTALRSLYLSKLHMMNRTIF</sequence>
<reference evidence="2" key="1">
    <citation type="journal article" date="2019" name="Int. J. Syst. Evol. Microbiol.">
        <title>The Global Catalogue of Microorganisms (GCM) 10K type strain sequencing project: providing services to taxonomists for standard genome sequencing and annotation.</title>
        <authorList>
            <consortium name="The Broad Institute Genomics Platform"/>
            <consortium name="The Broad Institute Genome Sequencing Center for Infectious Disease"/>
            <person name="Wu L."/>
            <person name="Ma J."/>
        </authorList>
    </citation>
    <scope>NUCLEOTIDE SEQUENCE [LARGE SCALE GENOMIC DNA]</scope>
    <source>
        <strain evidence="2">KCTC 22209</strain>
    </source>
</reference>
<dbReference type="Proteomes" id="UP001597509">
    <property type="component" value="Unassembled WGS sequence"/>
</dbReference>
<proteinExistence type="predicted"/>
<gene>
    <name evidence="1" type="ORF">ACFS6I_13615</name>
</gene>
<dbReference type="RefSeq" id="WP_380921370.1">
    <property type="nucleotide sequence ID" value="NZ_JBHUPE010000005.1"/>
</dbReference>